<comment type="caution">
    <text evidence="6">The sequence shown here is derived from an EMBL/GenBank/DDBJ whole genome shotgun (WGS) entry which is preliminary data.</text>
</comment>
<accession>A0ABR3GL16</accession>
<dbReference type="SUPFAM" id="SSF51735">
    <property type="entry name" value="NAD(P)-binding Rossmann-fold domains"/>
    <property type="match status" value="1"/>
</dbReference>
<proteinExistence type="inferred from homology"/>
<feature type="region of interest" description="Disordered" evidence="5">
    <location>
        <begin position="1"/>
        <end position="40"/>
    </location>
</feature>
<evidence type="ECO:0000313" key="7">
    <source>
        <dbReference type="Proteomes" id="UP001447188"/>
    </source>
</evidence>
<reference evidence="6 7" key="1">
    <citation type="submission" date="2024-02" db="EMBL/GenBank/DDBJ databases">
        <title>Discinaceae phylogenomics.</title>
        <authorList>
            <person name="Dirks A.C."/>
            <person name="James T.Y."/>
        </authorList>
    </citation>
    <scope>NUCLEOTIDE SEQUENCE [LARGE SCALE GENOMIC DNA]</scope>
    <source>
        <strain evidence="6 7">ACD0624</strain>
    </source>
</reference>
<keyword evidence="7" id="KW-1185">Reference proteome</keyword>
<evidence type="ECO:0000256" key="4">
    <source>
        <dbReference type="RuleBase" id="RU000363"/>
    </source>
</evidence>
<dbReference type="InterPro" id="IPR002347">
    <property type="entry name" value="SDR_fam"/>
</dbReference>
<dbReference type="PRINTS" id="PR00080">
    <property type="entry name" value="SDRFAMILY"/>
</dbReference>
<evidence type="ECO:0000313" key="6">
    <source>
        <dbReference type="EMBL" id="KAL0636619.1"/>
    </source>
</evidence>
<dbReference type="Proteomes" id="UP001447188">
    <property type="component" value="Unassembled WGS sequence"/>
</dbReference>
<dbReference type="InterPro" id="IPR036291">
    <property type="entry name" value="NAD(P)-bd_dom_sf"/>
</dbReference>
<evidence type="ECO:0000256" key="2">
    <source>
        <dbReference type="ARBA" id="ARBA00022857"/>
    </source>
</evidence>
<dbReference type="Pfam" id="PF00106">
    <property type="entry name" value="adh_short"/>
    <property type="match status" value="1"/>
</dbReference>
<dbReference type="Gene3D" id="3.40.50.720">
    <property type="entry name" value="NAD(P)-binding Rossmann-like Domain"/>
    <property type="match status" value="1"/>
</dbReference>
<dbReference type="InterPro" id="IPR020904">
    <property type="entry name" value="Sc_DH/Rdtase_CS"/>
</dbReference>
<protein>
    <recommendedName>
        <fullName evidence="8">Oxidoreductase</fullName>
    </recommendedName>
</protein>
<name>A0ABR3GL16_9PEZI</name>
<evidence type="ECO:0000256" key="3">
    <source>
        <dbReference type="ARBA" id="ARBA00023002"/>
    </source>
</evidence>
<gene>
    <name evidence="6" type="ORF">Q9L58_004348</name>
</gene>
<dbReference type="EMBL" id="JBBBZM010000046">
    <property type="protein sequence ID" value="KAL0636619.1"/>
    <property type="molecule type" value="Genomic_DNA"/>
</dbReference>
<dbReference type="PROSITE" id="PS00061">
    <property type="entry name" value="ADH_SHORT"/>
    <property type="match status" value="1"/>
</dbReference>
<evidence type="ECO:0000256" key="1">
    <source>
        <dbReference type="ARBA" id="ARBA00006484"/>
    </source>
</evidence>
<evidence type="ECO:0000256" key="5">
    <source>
        <dbReference type="SAM" id="MobiDB-lite"/>
    </source>
</evidence>
<organism evidence="6 7">
    <name type="scientific">Discina gigas</name>
    <dbReference type="NCBI Taxonomy" id="1032678"/>
    <lineage>
        <taxon>Eukaryota</taxon>
        <taxon>Fungi</taxon>
        <taxon>Dikarya</taxon>
        <taxon>Ascomycota</taxon>
        <taxon>Pezizomycotina</taxon>
        <taxon>Pezizomycetes</taxon>
        <taxon>Pezizales</taxon>
        <taxon>Discinaceae</taxon>
        <taxon>Discina</taxon>
    </lineage>
</organism>
<dbReference type="PANTHER" id="PTHR48107:SF16">
    <property type="entry name" value="NADPH-DEPENDENT ALDEHYDE REDUCTASE 1, CHLOROPLASTIC"/>
    <property type="match status" value="1"/>
</dbReference>
<dbReference type="PRINTS" id="PR00081">
    <property type="entry name" value="GDHRDH"/>
</dbReference>
<evidence type="ECO:0008006" key="8">
    <source>
        <dbReference type="Google" id="ProtNLM"/>
    </source>
</evidence>
<keyword evidence="3" id="KW-0560">Oxidoreductase</keyword>
<keyword evidence="2" id="KW-0521">NADP</keyword>
<comment type="similarity">
    <text evidence="1 4">Belongs to the short-chain dehydrogenases/reductases (SDR) family.</text>
</comment>
<sequence length="233" mass="25505">MSQAGKGGEFKADLPQQEQNLPGLERDLKPMSESTRLEGPNGFIEYKGSEKLVDRKVIITGGDSGIGRAVAVQMAREGADITIVYLPEEQPDAEDTKAMVEKEGRECLLIPFDLRDIKDCSQIIDKHMSKYGKLDVLVNNASAQVMCKDFAEIDLDQVNSIFQSNIIQMFAMTKYSLPHMKKGASIINTTSVVAFRGTPEMIDYAATKGAIVSFTRALAKNLVSKGIRVNAVA</sequence>
<dbReference type="PANTHER" id="PTHR48107">
    <property type="entry name" value="NADPH-DEPENDENT ALDEHYDE REDUCTASE-LIKE PROTEIN, CHLOROPLASTIC-RELATED"/>
    <property type="match status" value="1"/>
</dbReference>